<organism evidence="1 2">
    <name type="scientific">Rock bream iridovirus</name>
    <dbReference type="NCBI Taxonomy" id="263891"/>
    <lineage>
        <taxon>Viruses</taxon>
        <taxon>Varidnaviria</taxon>
        <taxon>Bamfordvirae</taxon>
        <taxon>Nucleocytoviricota</taxon>
        <taxon>Megaviricetes</taxon>
        <taxon>Pimascovirales</taxon>
        <taxon>Pimascovirales incertae sedis</taxon>
        <taxon>Iridoviridae</taxon>
        <taxon>Alphairidovirinae</taxon>
        <taxon>Megalocytivirus</taxon>
        <taxon>Megalocytivirus pagrus1</taxon>
        <taxon>Infectious spleen and kidney necrosis virus</taxon>
    </lineage>
</organism>
<accession>Q5YF21</accession>
<sequence length="75" mass="8536">MSRLCSKMTAHSACIVTRCGKKHVFHLSCHSVHMDISSTYGHLFRVRRPCVVCIMTAVICAHLTRPFEYGHMHAH</sequence>
<proteinExistence type="predicted"/>
<reference evidence="1 2" key="1">
    <citation type="journal article" date="2004" name="Virology">
        <title>Complete genomic DNA sequence of rock bream iridovirus.</title>
        <authorList>
            <person name="Do J.W."/>
            <person name="Moon C.H."/>
            <person name="Kim H.J."/>
            <person name="Ko M.S."/>
            <person name="Kim S.B."/>
            <person name="Son J.H."/>
            <person name="Kim J.S."/>
            <person name="An E.J."/>
            <person name="Kim M.K."/>
            <person name="Lee S.K."/>
            <person name="Han M.S."/>
            <person name="Cha S.J."/>
            <person name="Park M.S."/>
            <person name="Park M.A."/>
            <person name="Lee J.S."/>
            <person name="Kim Y.C."/>
            <person name="Choi D.L."/>
            <person name="Kim J.W."/>
            <person name="Park J.W."/>
        </authorList>
    </citation>
    <scope>NUCLEOTIDE SEQUENCE [LARGE SCALE GENOMIC DNA]</scope>
    <source>
        <strain evidence="1">RBIV-KOR-TY1</strain>
    </source>
</reference>
<name>Q5YF21_ISKNV</name>
<evidence type="ECO:0000313" key="2">
    <source>
        <dbReference type="Proteomes" id="UP000125745"/>
    </source>
</evidence>
<protein>
    <submittedName>
        <fullName evidence="1">ORF066L</fullName>
    </submittedName>
</protein>
<evidence type="ECO:0000313" key="1">
    <source>
        <dbReference type="EMBL" id="AAT71881.1"/>
    </source>
</evidence>
<dbReference type="EMBL" id="AY532606">
    <property type="protein sequence ID" value="AAT71881.1"/>
    <property type="molecule type" value="Genomic_DNA"/>
</dbReference>
<dbReference type="Proteomes" id="UP000125745">
    <property type="component" value="Segment"/>
</dbReference>